<evidence type="ECO:0000256" key="6">
    <source>
        <dbReference type="SAM" id="Phobius"/>
    </source>
</evidence>
<evidence type="ECO:0000313" key="9">
    <source>
        <dbReference type="Proteomes" id="UP000258927"/>
    </source>
</evidence>
<dbReference type="Pfam" id="PF00892">
    <property type="entry name" value="EamA"/>
    <property type="match status" value="2"/>
</dbReference>
<feature type="transmembrane region" description="Helical" evidence="6">
    <location>
        <begin position="268"/>
        <end position="291"/>
    </location>
</feature>
<evidence type="ECO:0000313" key="8">
    <source>
        <dbReference type="EMBL" id="AVX04481.1"/>
    </source>
</evidence>
<evidence type="ECO:0000256" key="3">
    <source>
        <dbReference type="ARBA" id="ARBA00022692"/>
    </source>
</evidence>
<accession>A0A2R4MEK8</accession>
<comment type="subcellular location">
    <subcellularLocation>
        <location evidence="1">Membrane</location>
        <topology evidence="1">Multi-pass membrane protein</topology>
    </subcellularLocation>
</comment>
<dbReference type="Proteomes" id="UP000258927">
    <property type="component" value="Chromosome"/>
</dbReference>
<evidence type="ECO:0000256" key="1">
    <source>
        <dbReference type="ARBA" id="ARBA00004141"/>
    </source>
</evidence>
<feature type="transmembrane region" description="Helical" evidence="6">
    <location>
        <begin position="66"/>
        <end position="86"/>
    </location>
</feature>
<feature type="transmembrane region" description="Helical" evidence="6">
    <location>
        <begin position="33"/>
        <end position="54"/>
    </location>
</feature>
<evidence type="ECO:0000256" key="2">
    <source>
        <dbReference type="ARBA" id="ARBA00007362"/>
    </source>
</evidence>
<keyword evidence="9" id="KW-1185">Reference proteome</keyword>
<comment type="similarity">
    <text evidence="2">Belongs to the EamA transporter family.</text>
</comment>
<dbReference type="InterPro" id="IPR037185">
    <property type="entry name" value="EmrE-like"/>
</dbReference>
<gene>
    <name evidence="8" type="ORF">MXMO3_01957</name>
</gene>
<dbReference type="AlphaFoldDB" id="A0A2R4MEK8"/>
<feature type="domain" description="EamA" evidence="7">
    <location>
        <begin position="151"/>
        <end position="283"/>
    </location>
</feature>
<protein>
    <recommendedName>
        <fullName evidence="7">EamA domain-containing protein</fullName>
    </recommendedName>
</protein>
<feature type="transmembrane region" description="Helical" evidence="6">
    <location>
        <begin position="92"/>
        <end position="113"/>
    </location>
</feature>
<dbReference type="PANTHER" id="PTHR32322:SF2">
    <property type="entry name" value="EAMA DOMAIN-CONTAINING PROTEIN"/>
    <property type="match status" value="1"/>
</dbReference>
<evidence type="ECO:0000259" key="7">
    <source>
        <dbReference type="Pfam" id="PF00892"/>
    </source>
</evidence>
<keyword evidence="4 6" id="KW-1133">Transmembrane helix</keyword>
<proteinExistence type="inferred from homology"/>
<sequence>MRISDWLIVILLGTVWGGSFLFNAIMVKEIDPITISFGRVFFAALLCWAVFFALGKRVSLNGKTLLGLFVLGVINFAIPFALFPLAQKSVSVGVSGITNALTPIMVVIVSQLWPGGEKATFNKSLGVLAGFTGVTILAIPALQQGGHSEVWAIGLIMLATLCYGFAMNIIRSYHHIDSTLTVCVALTGASLALFPFMLAIEGVPTIAKPETWWSIGYISIIATGIPFLIVYKLVERVGATNFSTATFVAPISALILGFVVLGEPILPVHLFGMLAIFVGILMIDGRLFLLFKKAKPSI</sequence>
<feature type="transmembrane region" description="Helical" evidence="6">
    <location>
        <begin position="182"/>
        <end position="200"/>
    </location>
</feature>
<dbReference type="EMBL" id="CP021330">
    <property type="protein sequence ID" value="AVX04481.1"/>
    <property type="molecule type" value="Genomic_DNA"/>
</dbReference>
<dbReference type="RefSeq" id="WP_117395746.1">
    <property type="nucleotide sequence ID" value="NZ_CP021330.1"/>
</dbReference>
<feature type="domain" description="EamA" evidence="7">
    <location>
        <begin position="7"/>
        <end position="137"/>
    </location>
</feature>
<dbReference type="SUPFAM" id="SSF103481">
    <property type="entry name" value="Multidrug resistance efflux transporter EmrE"/>
    <property type="match status" value="2"/>
</dbReference>
<dbReference type="InterPro" id="IPR000620">
    <property type="entry name" value="EamA_dom"/>
</dbReference>
<name>A0A2R4MEK8_9HYPH</name>
<evidence type="ECO:0000256" key="5">
    <source>
        <dbReference type="ARBA" id="ARBA00023136"/>
    </source>
</evidence>
<dbReference type="KEGG" id="mmyr:MXMO3_01957"/>
<keyword evidence="3 6" id="KW-0812">Transmembrane</keyword>
<feature type="transmembrane region" description="Helical" evidence="6">
    <location>
        <begin position="242"/>
        <end position="262"/>
    </location>
</feature>
<feature type="transmembrane region" description="Helical" evidence="6">
    <location>
        <begin position="212"/>
        <end position="230"/>
    </location>
</feature>
<evidence type="ECO:0000256" key="4">
    <source>
        <dbReference type="ARBA" id="ARBA00022989"/>
    </source>
</evidence>
<feature type="transmembrane region" description="Helical" evidence="6">
    <location>
        <begin position="7"/>
        <end position="27"/>
    </location>
</feature>
<feature type="transmembrane region" description="Helical" evidence="6">
    <location>
        <begin position="150"/>
        <end position="170"/>
    </location>
</feature>
<feature type="transmembrane region" description="Helical" evidence="6">
    <location>
        <begin position="125"/>
        <end position="144"/>
    </location>
</feature>
<dbReference type="GO" id="GO:0016020">
    <property type="term" value="C:membrane"/>
    <property type="evidence" value="ECO:0007669"/>
    <property type="project" value="UniProtKB-SubCell"/>
</dbReference>
<dbReference type="PANTHER" id="PTHR32322">
    <property type="entry name" value="INNER MEMBRANE TRANSPORTER"/>
    <property type="match status" value="1"/>
</dbReference>
<keyword evidence="5 6" id="KW-0472">Membrane</keyword>
<organism evidence="8 9">
    <name type="scientific">Maritalea myrionectae</name>
    <dbReference type="NCBI Taxonomy" id="454601"/>
    <lineage>
        <taxon>Bacteria</taxon>
        <taxon>Pseudomonadati</taxon>
        <taxon>Pseudomonadota</taxon>
        <taxon>Alphaproteobacteria</taxon>
        <taxon>Hyphomicrobiales</taxon>
        <taxon>Devosiaceae</taxon>
        <taxon>Maritalea</taxon>
    </lineage>
</organism>
<reference evidence="8 9" key="1">
    <citation type="submission" date="2017-05" db="EMBL/GenBank/DDBJ databases">
        <title>Genome Analysis of Maritalea myrionectae HL2708#5.</title>
        <authorList>
            <consortium name="Cotde Inc.-PKNU"/>
            <person name="Jang D."/>
            <person name="Oh H.-M."/>
        </authorList>
    </citation>
    <scope>NUCLEOTIDE SEQUENCE [LARGE SCALE GENOMIC DNA]</scope>
    <source>
        <strain evidence="8 9">HL2708#5</strain>
    </source>
</reference>
<dbReference type="STRING" id="1122213.GCA_000423365_02257"/>
<dbReference type="InterPro" id="IPR050638">
    <property type="entry name" value="AA-Vitamin_Transporters"/>
</dbReference>